<keyword evidence="3" id="KW-0812">Transmembrane</keyword>
<organism evidence="5">
    <name type="scientific">Caldilineaceae bacterium SB0664_bin_27</name>
    <dbReference type="NCBI Taxonomy" id="2605260"/>
    <lineage>
        <taxon>Bacteria</taxon>
        <taxon>Bacillati</taxon>
        <taxon>Chloroflexota</taxon>
        <taxon>Caldilineae</taxon>
        <taxon>Caldilineales</taxon>
        <taxon>Caldilineaceae</taxon>
    </lineage>
</organism>
<dbReference type="SMART" id="SM00563">
    <property type="entry name" value="PlsC"/>
    <property type="match status" value="1"/>
</dbReference>
<dbReference type="EMBL" id="VXRG01000109">
    <property type="protein sequence ID" value="MXY94429.1"/>
    <property type="molecule type" value="Genomic_DNA"/>
</dbReference>
<dbReference type="InterPro" id="IPR002123">
    <property type="entry name" value="Plipid/glycerol_acylTrfase"/>
</dbReference>
<dbReference type="SUPFAM" id="SSF69593">
    <property type="entry name" value="Glycerol-3-phosphate (1)-acyltransferase"/>
    <property type="match status" value="1"/>
</dbReference>
<sequence>MYAALQSILQSILVFMGRVIVNLFLSVSVSGLEHIPRSEALILVSNHFSWFDGPLLMIFLPFRVAFLLAIETERVCFFRFLSRTFNLIPIWRGQVDRKALRTALAALREGRTVGVFPEGGIDPAMSEARERGERIEQIAGHTARHSAKLIRAQSGIGLLATQAQARLLPVAVLGSEKILVNLRRLRRTQVRIRIGHPFGPMTIPEDLPRRQRRQQLDALAHEAMMQVAALLPPGNRGPYQDVA</sequence>
<reference evidence="5" key="1">
    <citation type="submission" date="2019-09" db="EMBL/GenBank/DDBJ databases">
        <title>Characterisation of the sponge microbiome using genome-centric metagenomics.</title>
        <authorList>
            <person name="Engelberts J.P."/>
            <person name="Robbins S.J."/>
            <person name="De Goeij J.M."/>
            <person name="Aranda M."/>
            <person name="Bell S.C."/>
            <person name="Webster N.S."/>
        </authorList>
    </citation>
    <scope>NUCLEOTIDE SEQUENCE</scope>
    <source>
        <strain evidence="5">SB0664_bin_27</strain>
    </source>
</reference>
<evidence type="ECO:0000256" key="3">
    <source>
        <dbReference type="SAM" id="Phobius"/>
    </source>
</evidence>
<evidence type="ECO:0000259" key="4">
    <source>
        <dbReference type="SMART" id="SM00563"/>
    </source>
</evidence>
<keyword evidence="3" id="KW-1133">Transmembrane helix</keyword>
<dbReference type="GO" id="GO:0006654">
    <property type="term" value="P:phosphatidic acid biosynthetic process"/>
    <property type="evidence" value="ECO:0007669"/>
    <property type="project" value="TreeGrafter"/>
</dbReference>
<name>A0A6B0YWQ3_9CHLR</name>
<gene>
    <name evidence="5" type="ORF">F4Y42_13395</name>
</gene>
<evidence type="ECO:0000313" key="5">
    <source>
        <dbReference type="EMBL" id="MXY94429.1"/>
    </source>
</evidence>
<protein>
    <submittedName>
        <fullName evidence="5">1-acyl-sn-glycerol-3-phosphate acyltransferase</fullName>
    </submittedName>
</protein>
<evidence type="ECO:0000256" key="1">
    <source>
        <dbReference type="ARBA" id="ARBA00022679"/>
    </source>
</evidence>
<dbReference type="CDD" id="cd07989">
    <property type="entry name" value="LPLAT_AGPAT-like"/>
    <property type="match status" value="1"/>
</dbReference>
<dbReference type="Pfam" id="PF01553">
    <property type="entry name" value="Acyltransferase"/>
    <property type="match status" value="1"/>
</dbReference>
<evidence type="ECO:0000256" key="2">
    <source>
        <dbReference type="ARBA" id="ARBA00023315"/>
    </source>
</evidence>
<accession>A0A6B0YWQ3</accession>
<dbReference type="AlphaFoldDB" id="A0A6B0YWQ3"/>
<proteinExistence type="predicted"/>
<dbReference type="GO" id="GO:0003841">
    <property type="term" value="F:1-acylglycerol-3-phosphate O-acyltransferase activity"/>
    <property type="evidence" value="ECO:0007669"/>
    <property type="project" value="TreeGrafter"/>
</dbReference>
<feature type="transmembrane region" description="Helical" evidence="3">
    <location>
        <begin position="50"/>
        <end position="70"/>
    </location>
</feature>
<keyword evidence="2 5" id="KW-0012">Acyltransferase</keyword>
<keyword evidence="3" id="KW-0472">Membrane</keyword>
<dbReference type="PANTHER" id="PTHR10434">
    <property type="entry name" value="1-ACYL-SN-GLYCEROL-3-PHOSPHATE ACYLTRANSFERASE"/>
    <property type="match status" value="1"/>
</dbReference>
<comment type="caution">
    <text evidence="5">The sequence shown here is derived from an EMBL/GenBank/DDBJ whole genome shotgun (WGS) entry which is preliminary data.</text>
</comment>
<feature type="transmembrane region" description="Helical" evidence="3">
    <location>
        <begin position="12"/>
        <end position="30"/>
    </location>
</feature>
<feature type="domain" description="Phospholipid/glycerol acyltransferase" evidence="4">
    <location>
        <begin position="41"/>
        <end position="175"/>
    </location>
</feature>
<keyword evidence="1 5" id="KW-0808">Transferase</keyword>
<dbReference type="PANTHER" id="PTHR10434:SF11">
    <property type="entry name" value="1-ACYL-SN-GLYCEROL-3-PHOSPHATE ACYLTRANSFERASE"/>
    <property type="match status" value="1"/>
</dbReference>